<dbReference type="Proteomes" id="UP000594034">
    <property type="component" value="Chromosome"/>
</dbReference>
<dbReference type="EMBL" id="CP040449">
    <property type="protein sequence ID" value="QFI56666.1"/>
    <property type="molecule type" value="Genomic_DNA"/>
</dbReference>
<accession>A0A5J6WZW8</accession>
<protein>
    <submittedName>
        <fullName evidence="1">Uncharacterized protein</fullName>
    </submittedName>
</protein>
<dbReference type="KEGG" id="asim:FE240_08280"/>
<organism evidence="1 2">
    <name type="scientific">Aeromonas simiae</name>
    <dbReference type="NCBI Taxonomy" id="218936"/>
    <lineage>
        <taxon>Bacteria</taxon>
        <taxon>Pseudomonadati</taxon>
        <taxon>Pseudomonadota</taxon>
        <taxon>Gammaproteobacteria</taxon>
        <taxon>Aeromonadales</taxon>
        <taxon>Aeromonadaceae</taxon>
        <taxon>Aeromonas</taxon>
    </lineage>
</organism>
<keyword evidence="2" id="KW-1185">Reference proteome</keyword>
<evidence type="ECO:0000313" key="2">
    <source>
        <dbReference type="Proteomes" id="UP000594034"/>
    </source>
</evidence>
<evidence type="ECO:0000313" key="1">
    <source>
        <dbReference type="EMBL" id="QFI56666.1"/>
    </source>
</evidence>
<proteinExistence type="predicted"/>
<gene>
    <name evidence="1" type="ORF">FE240_08280</name>
</gene>
<name>A0A5J6WZW8_9GAMM</name>
<dbReference type="AlphaFoldDB" id="A0A5J6WZW8"/>
<reference evidence="1 2" key="1">
    <citation type="submission" date="2019-05" db="EMBL/GenBank/DDBJ databases">
        <title>OXA-830, a novel chromosomally encoded expanded-spectrum class D beta-lactamase in Aeromonas simiae.</title>
        <authorList>
            <person name="Zhou W."/>
            <person name="Chen Q."/>
        </authorList>
    </citation>
    <scope>NUCLEOTIDE SEQUENCE [LARGE SCALE GENOMIC DNA]</scope>
    <source>
        <strain evidence="1 2">A6</strain>
    </source>
</reference>
<sequence>MGADLHANTGHSDDTIYSYWFTVPEGTPEDLLEKTGWKVGQTIGDIPVWAVEAEEPNMAASN</sequence>